<dbReference type="EMBL" id="CATNWA010003835">
    <property type="protein sequence ID" value="CAI9546414.1"/>
    <property type="molecule type" value="Genomic_DNA"/>
</dbReference>
<evidence type="ECO:0000256" key="7">
    <source>
        <dbReference type="SAM" id="MobiDB-lite"/>
    </source>
</evidence>
<proteinExistence type="inferred from homology"/>
<dbReference type="Proteomes" id="UP001162483">
    <property type="component" value="Unassembled WGS sequence"/>
</dbReference>
<dbReference type="Pfam" id="PF03131">
    <property type="entry name" value="bZIP_Maf"/>
    <property type="match status" value="1"/>
</dbReference>
<comment type="similarity">
    <text evidence="1">Belongs to the bZIP family. CNC subfamily.</text>
</comment>
<dbReference type="InterPro" id="IPR004826">
    <property type="entry name" value="bZIP_Maf"/>
</dbReference>
<keyword evidence="3" id="KW-0238">DNA-binding</keyword>
<evidence type="ECO:0000256" key="1">
    <source>
        <dbReference type="ARBA" id="ARBA00008157"/>
    </source>
</evidence>
<accession>A0ABN9BFM9</accession>
<evidence type="ECO:0000256" key="4">
    <source>
        <dbReference type="ARBA" id="ARBA00023159"/>
    </source>
</evidence>
<evidence type="ECO:0000313" key="10">
    <source>
        <dbReference type="Proteomes" id="UP001162483"/>
    </source>
</evidence>
<keyword evidence="5" id="KW-0804">Transcription</keyword>
<reference evidence="9" key="1">
    <citation type="submission" date="2023-05" db="EMBL/GenBank/DDBJ databases">
        <authorList>
            <person name="Stuckert A."/>
        </authorList>
    </citation>
    <scope>NUCLEOTIDE SEQUENCE</scope>
</reference>
<comment type="caution">
    <text evidence="9">The sequence shown here is derived from an EMBL/GenBank/DDBJ whole genome shotgun (WGS) entry which is preliminary data.</text>
</comment>
<feature type="compositionally biased region" description="Basic and acidic residues" evidence="7">
    <location>
        <begin position="327"/>
        <end position="339"/>
    </location>
</feature>
<feature type="region of interest" description="Disordered" evidence="7">
    <location>
        <begin position="304"/>
        <end position="339"/>
    </location>
</feature>
<keyword evidence="6" id="KW-0539">Nucleus</keyword>
<evidence type="ECO:0000313" key="9">
    <source>
        <dbReference type="EMBL" id="CAI9546414.1"/>
    </source>
</evidence>
<dbReference type="PROSITE" id="PS00036">
    <property type="entry name" value="BZIP_BASIC"/>
    <property type="match status" value="1"/>
</dbReference>
<dbReference type="SUPFAM" id="SSF47454">
    <property type="entry name" value="A DNA-binding domain in eukaryotic transcription factors"/>
    <property type="match status" value="1"/>
</dbReference>
<feature type="compositionally biased region" description="Polar residues" evidence="7">
    <location>
        <begin position="224"/>
        <end position="250"/>
    </location>
</feature>
<keyword evidence="2" id="KW-0805">Transcription regulation</keyword>
<dbReference type="PANTHER" id="PTHR24411:SF3">
    <property type="entry name" value="NUCLEAR FACTOR ERYTHROID 2-RELATED FACTOR 2"/>
    <property type="match status" value="1"/>
</dbReference>
<dbReference type="InterPro" id="IPR047167">
    <property type="entry name" value="NFE2-like"/>
</dbReference>
<dbReference type="InterPro" id="IPR004827">
    <property type="entry name" value="bZIP"/>
</dbReference>
<name>A0ABN9BFM9_9NEOB</name>
<evidence type="ECO:0000256" key="3">
    <source>
        <dbReference type="ARBA" id="ARBA00023125"/>
    </source>
</evidence>
<gene>
    <name evidence="9" type="ORF">SPARVUS_LOCUS2827966</name>
</gene>
<dbReference type="InterPro" id="IPR008917">
    <property type="entry name" value="TF_DNA-bd_sf"/>
</dbReference>
<organism evidence="9 10">
    <name type="scientific">Staurois parvus</name>
    <dbReference type="NCBI Taxonomy" id="386267"/>
    <lineage>
        <taxon>Eukaryota</taxon>
        <taxon>Metazoa</taxon>
        <taxon>Chordata</taxon>
        <taxon>Craniata</taxon>
        <taxon>Vertebrata</taxon>
        <taxon>Euteleostomi</taxon>
        <taxon>Amphibia</taxon>
        <taxon>Batrachia</taxon>
        <taxon>Anura</taxon>
        <taxon>Neobatrachia</taxon>
        <taxon>Ranoidea</taxon>
        <taxon>Ranidae</taxon>
        <taxon>Staurois</taxon>
    </lineage>
</organism>
<evidence type="ECO:0000256" key="2">
    <source>
        <dbReference type="ARBA" id="ARBA00023015"/>
    </source>
</evidence>
<feature type="domain" description="BZIP" evidence="8">
    <location>
        <begin position="388"/>
        <end position="403"/>
    </location>
</feature>
<evidence type="ECO:0000256" key="5">
    <source>
        <dbReference type="ARBA" id="ARBA00023163"/>
    </source>
</evidence>
<feature type="region of interest" description="Disordered" evidence="7">
    <location>
        <begin position="224"/>
        <end position="251"/>
    </location>
</feature>
<dbReference type="PANTHER" id="PTHR24411">
    <property type="entry name" value="NUCLEAR FACTOR ERYTHROID 2-RELATED FACTOR"/>
    <property type="match status" value="1"/>
</dbReference>
<keyword evidence="10" id="KW-1185">Reference proteome</keyword>
<protein>
    <recommendedName>
        <fullName evidence="8">BZIP domain-containing protein</fullName>
    </recommendedName>
</protein>
<keyword evidence="4" id="KW-0010">Activator</keyword>
<sequence length="413" mass="45480">MEAAAVTSSLQNKLDLGQGLSFDECLKIFADTFQLEAPTMTYHTAIAPSPHIEVNQNFHPTEQLPAPETLQNTATNAENMQEMEQVWEELLSIPELQCLGNQVDGFADLSMYPNQEPLTETVHSYMFHSPVSVMEKPVENAAPVFSNDFAGSFVPNVPTVNTNQTFNVESFCDDIFTLIDPKMTNVPLTDNSGQSLTELLNEPVDDIKDLSMCKAFNGNNPSDYNDSDSGVSVGTSPCATSPGQSMSSSVYGDAPFGYSDSDMDDMDSTPETVQAKNPTEEFPMSITEDAFYSLSPFVPLDASFETESHNSPETELPVRPGHSKTPFTKDKASSRQEARFTRDEQRAKALNVPFSVDTIVNLPVDDFNVLMSKHQFNDAQLALIRDIRRRGKNKVAAQNCRKKENGEHCGAGE</sequence>
<evidence type="ECO:0000256" key="6">
    <source>
        <dbReference type="ARBA" id="ARBA00023242"/>
    </source>
</evidence>
<dbReference type="Gene3D" id="1.10.880.10">
    <property type="entry name" value="Transcription factor, Skn-1-like, DNA-binding domain"/>
    <property type="match status" value="1"/>
</dbReference>
<evidence type="ECO:0000259" key="8">
    <source>
        <dbReference type="PROSITE" id="PS00036"/>
    </source>
</evidence>